<keyword evidence="4 8" id="KW-1133">Transmembrane helix</keyword>
<protein>
    <submittedName>
        <fullName evidence="9">Aquaporin-like protein</fullName>
    </submittedName>
</protein>
<dbReference type="OrthoDB" id="3222at2759"/>
<dbReference type="SUPFAM" id="SSF81338">
    <property type="entry name" value="Aquaporin-like"/>
    <property type="match status" value="1"/>
</dbReference>
<dbReference type="InterPro" id="IPR000425">
    <property type="entry name" value="MIP"/>
</dbReference>
<feature type="transmembrane region" description="Helical" evidence="8">
    <location>
        <begin position="87"/>
        <end position="106"/>
    </location>
</feature>
<gene>
    <name evidence="9" type="ORF">EXIGLDRAFT_801973</name>
</gene>
<dbReference type="EMBL" id="KV425908">
    <property type="protein sequence ID" value="KZV99613.1"/>
    <property type="molecule type" value="Genomic_DNA"/>
</dbReference>
<evidence type="ECO:0000256" key="8">
    <source>
        <dbReference type="SAM" id="Phobius"/>
    </source>
</evidence>
<dbReference type="InterPro" id="IPR034294">
    <property type="entry name" value="Aquaporin_transptr"/>
</dbReference>
<dbReference type="STRING" id="1314781.A0A165MQL0"/>
<dbReference type="AlphaFoldDB" id="A0A165MQL0"/>
<feature type="transmembrane region" description="Helical" evidence="8">
    <location>
        <begin position="46"/>
        <end position="67"/>
    </location>
</feature>
<evidence type="ECO:0000256" key="2">
    <source>
        <dbReference type="ARBA" id="ARBA00006175"/>
    </source>
</evidence>
<dbReference type="InParanoid" id="A0A165MQL0"/>
<evidence type="ECO:0000313" key="9">
    <source>
        <dbReference type="EMBL" id="KZV99613.1"/>
    </source>
</evidence>
<dbReference type="Gene3D" id="1.20.1080.10">
    <property type="entry name" value="Glycerol uptake facilitator protein"/>
    <property type="match status" value="1"/>
</dbReference>
<feature type="compositionally biased region" description="Basic and acidic residues" evidence="7">
    <location>
        <begin position="194"/>
        <end position="209"/>
    </location>
</feature>
<reference evidence="9 10" key="1">
    <citation type="journal article" date="2016" name="Mol. Biol. Evol.">
        <title>Comparative Genomics of Early-Diverging Mushroom-Forming Fungi Provides Insights into the Origins of Lignocellulose Decay Capabilities.</title>
        <authorList>
            <person name="Nagy L.G."/>
            <person name="Riley R."/>
            <person name="Tritt A."/>
            <person name="Adam C."/>
            <person name="Daum C."/>
            <person name="Floudas D."/>
            <person name="Sun H."/>
            <person name="Yadav J.S."/>
            <person name="Pangilinan J."/>
            <person name="Larsson K.H."/>
            <person name="Matsuura K."/>
            <person name="Barry K."/>
            <person name="Labutti K."/>
            <person name="Kuo R."/>
            <person name="Ohm R.A."/>
            <person name="Bhattacharya S.S."/>
            <person name="Shirouzu T."/>
            <person name="Yoshinaga Y."/>
            <person name="Martin F.M."/>
            <person name="Grigoriev I.V."/>
            <person name="Hibbett D.S."/>
        </authorList>
    </citation>
    <scope>NUCLEOTIDE SEQUENCE [LARGE SCALE GENOMIC DNA]</scope>
    <source>
        <strain evidence="9 10">HHB12029</strain>
    </source>
</reference>
<feature type="region of interest" description="Disordered" evidence="7">
    <location>
        <begin position="190"/>
        <end position="228"/>
    </location>
</feature>
<evidence type="ECO:0000256" key="4">
    <source>
        <dbReference type="ARBA" id="ARBA00022989"/>
    </source>
</evidence>
<evidence type="ECO:0000256" key="6">
    <source>
        <dbReference type="RuleBase" id="RU000477"/>
    </source>
</evidence>
<dbReference type="GO" id="GO:0005886">
    <property type="term" value="C:plasma membrane"/>
    <property type="evidence" value="ECO:0007669"/>
    <property type="project" value="TreeGrafter"/>
</dbReference>
<accession>A0A165MQL0</accession>
<dbReference type="PANTHER" id="PTHR19139">
    <property type="entry name" value="AQUAPORIN TRANSPORTER"/>
    <property type="match status" value="1"/>
</dbReference>
<keyword evidence="10" id="KW-1185">Reference proteome</keyword>
<comment type="similarity">
    <text evidence="2 6">Belongs to the MIP/aquaporin (TC 1.A.8) family.</text>
</comment>
<sequence length="228" mass="24593">MYISCGFGFALLVAAWLFFRVTGALFNPNIATALLLIGVIKPLRWLLFVIAHLVGSICAAAVVQGLMPGPPAVNTVPSPLINKAQALFIEMFVTAFLTFAVLMLAVEKHRTTPFAPVGVGITLFICELWSIPLTGGSVNTARSFGPAVLTNFDKTHWIYWLGPTMGALLATAVYVLAKRHEYWTLAPDQDAVDEEKSPADVPLARKSETADPLSAAENGRLENRATVP</sequence>
<keyword evidence="5 8" id="KW-0472">Membrane</keyword>
<evidence type="ECO:0000256" key="1">
    <source>
        <dbReference type="ARBA" id="ARBA00004141"/>
    </source>
</evidence>
<evidence type="ECO:0000256" key="5">
    <source>
        <dbReference type="ARBA" id="ARBA00023136"/>
    </source>
</evidence>
<evidence type="ECO:0000313" key="10">
    <source>
        <dbReference type="Proteomes" id="UP000077266"/>
    </source>
</evidence>
<feature type="transmembrane region" description="Helical" evidence="8">
    <location>
        <begin position="157"/>
        <end position="177"/>
    </location>
</feature>
<comment type="subcellular location">
    <subcellularLocation>
        <location evidence="1">Membrane</location>
        <topology evidence="1">Multi-pass membrane protein</topology>
    </subcellularLocation>
</comment>
<evidence type="ECO:0000256" key="3">
    <source>
        <dbReference type="ARBA" id="ARBA00022692"/>
    </source>
</evidence>
<proteinExistence type="inferred from homology"/>
<organism evidence="9 10">
    <name type="scientific">Exidia glandulosa HHB12029</name>
    <dbReference type="NCBI Taxonomy" id="1314781"/>
    <lineage>
        <taxon>Eukaryota</taxon>
        <taxon>Fungi</taxon>
        <taxon>Dikarya</taxon>
        <taxon>Basidiomycota</taxon>
        <taxon>Agaricomycotina</taxon>
        <taxon>Agaricomycetes</taxon>
        <taxon>Auriculariales</taxon>
        <taxon>Exidiaceae</taxon>
        <taxon>Exidia</taxon>
    </lineage>
</organism>
<dbReference type="PANTHER" id="PTHR19139:SF199">
    <property type="entry name" value="MIP17260P"/>
    <property type="match status" value="1"/>
</dbReference>
<dbReference type="GO" id="GO:0015250">
    <property type="term" value="F:water channel activity"/>
    <property type="evidence" value="ECO:0007669"/>
    <property type="project" value="TreeGrafter"/>
</dbReference>
<dbReference type="PRINTS" id="PR00783">
    <property type="entry name" value="MINTRINSICP"/>
</dbReference>
<dbReference type="Proteomes" id="UP000077266">
    <property type="component" value="Unassembled WGS sequence"/>
</dbReference>
<dbReference type="InterPro" id="IPR023271">
    <property type="entry name" value="Aquaporin-like"/>
</dbReference>
<feature type="transmembrane region" description="Helical" evidence="8">
    <location>
        <begin position="113"/>
        <end position="131"/>
    </location>
</feature>
<keyword evidence="3 6" id="KW-0812">Transmembrane</keyword>
<name>A0A165MQL0_EXIGL</name>
<keyword evidence="6" id="KW-0813">Transport</keyword>
<feature type="transmembrane region" description="Helical" evidence="8">
    <location>
        <begin position="6"/>
        <end position="26"/>
    </location>
</feature>
<dbReference type="Pfam" id="PF00230">
    <property type="entry name" value="MIP"/>
    <property type="match status" value="1"/>
</dbReference>
<feature type="compositionally biased region" description="Basic and acidic residues" evidence="7">
    <location>
        <begin position="219"/>
        <end position="228"/>
    </location>
</feature>
<evidence type="ECO:0000256" key="7">
    <source>
        <dbReference type="SAM" id="MobiDB-lite"/>
    </source>
</evidence>